<dbReference type="EMBL" id="BMAT01011808">
    <property type="protein sequence ID" value="GFR79635.1"/>
    <property type="molecule type" value="Genomic_DNA"/>
</dbReference>
<dbReference type="Proteomes" id="UP000762676">
    <property type="component" value="Unassembled WGS sequence"/>
</dbReference>
<comment type="caution">
    <text evidence="1">The sequence shown here is derived from an EMBL/GenBank/DDBJ whole genome shotgun (WGS) entry which is preliminary data.</text>
</comment>
<protein>
    <submittedName>
        <fullName evidence="1">Uncharacterized protein</fullName>
    </submittedName>
</protein>
<evidence type="ECO:0000313" key="1">
    <source>
        <dbReference type="EMBL" id="GFR79635.1"/>
    </source>
</evidence>
<dbReference type="AlphaFoldDB" id="A0AAV4G3M0"/>
<accession>A0AAV4G3M0</accession>
<organism evidence="1 2">
    <name type="scientific">Elysia marginata</name>
    <dbReference type="NCBI Taxonomy" id="1093978"/>
    <lineage>
        <taxon>Eukaryota</taxon>
        <taxon>Metazoa</taxon>
        <taxon>Spiralia</taxon>
        <taxon>Lophotrochozoa</taxon>
        <taxon>Mollusca</taxon>
        <taxon>Gastropoda</taxon>
        <taxon>Heterobranchia</taxon>
        <taxon>Euthyneura</taxon>
        <taxon>Panpulmonata</taxon>
        <taxon>Sacoglossa</taxon>
        <taxon>Placobranchoidea</taxon>
        <taxon>Plakobranchidae</taxon>
        <taxon>Elysia</taxon>
    </lineage>
</organism>
<name>A0AAV4G3M0_9GAST</name>
<sequence length="131" mass="14007">MGARLGPGVLTVRVVTCPGASHGRCCRAEYWIRPEGGIGKCELEIGVSSKRSEATSCIKITKQAQLSAMMAEGEGEGVRGEWEEDLVKPHANKISTEASITSKLAPQISVTKVKSQARLVVTSYRLLPKPG</sequence>
<gene>
    <name evidence="1" type="ORF">ElyMa_005880400</name>
</gene>
<proteinExistence type="predicted"/>
<keyword evidence="2" id="KW-1185">Reference proteome</keyword>
<reference evidence="1 2" key="1">
    <citation type="journal article" date="2021" name="Elife">
        <title>Chloroplast acquisition without the gene transfer in kleptoplastic sea slugs, Plakobranchus ocellatus.</title>
        <authorList>
            <person name="Maeda T."/>
            <person name="Takahashi S."/>
            <person name="Yoshida T."/>
            <person name="Shimamura S."/>
            <person name="Takaki Y."/>
            <person name="Nagai Y."/>
            <person name="Toyoda A."/>
            <person name="Suzuki Y."/>
            <person name="Arimoto A."/>
            <person name="Ishii H."/>
            <person name="Satoh N."/>
            <person name="Nishiyama T."/>
            <person name="Hasebe M."/>
            <person name="Maruyama T."/>
            <person name="Minagawa J."/>
            <person name="Obokata J."/>
            <person name="Shigenobu S."/>
        </authorList>
    </citation>
    <scope>NUCLEOTIDE SEQUENCE [LARGE SCALE GENOMIC DNA]</scope>
</reference>
<evidence type="ECO:0000313" key="2">
    <source>
        <dbReference type="Proteomes" id="UP000762676"/>
    </source>
</evidence>